<reference evidence="1 2" key="1">
    <citation type="submission" date="2019-02" db="EMBL/GenBank/DDBJ databases">
        <authorList>
            <person name="Li S.-H."/>
        </authorList>
    </citation>
    <scope>NUCLEOTIDE SEQUENCE [LARGE SCALE GENOMIC DNA]</scope>
    <source>
        <strain evidence="1 2">IMCC14385</strain>
    </source>
</reference>
<sequence>MISTLFTIFRNRVFRLKGMILKAVFIMLGCKVGRGLKCKGFPIFRTFPRSNFYIGDNVNIGYRITFDVASSGELILHDNVNLTQDIIISAIERVDIGDKALVAEHVSIRDGDHQFSANEEIVRQPLSGQAVSIGNDVWIGAGVRVLKGSRVSSGCVVASNSVITKNVQMDEGGIYAGIPATKIGER</sequence>
<protein>
    <submittedName>
        <fullName evidence="1">Acyltransferase</fullName>
    </submittedName>
</protein>
<keyword evidence="1" id="KW-0012">Acyltransferase</keyword>
<proteinExistence type="predicted"/>
<dbReference type="RefSeq" id="WP_152660723.1">
    <property type="nucleotide sequence ID" value="NZ_CP036422.1"/>
</dbReference>
<dbReference type="Proteomes" id="UP000326287">
    <property type="component" value="Chromosome"/>
</dbReference>
<dbReference type="KEGG" id="halc:EY643_02490"/>
<evidence type="ECO:0000313" key="1">
    <source>
        <dbReference type="EMBL" id="QFU74611.1"/>
    </source>
</evidence>
<dbReference type="AlphaFoldDB" id="A0A5P9NFR0"/>
<dbReference type="PANTHER" id="PTHR23416:SF78">
    <property type="entry name" value="LIPOPOLYSACCHARIDE BIOSYNTHESIS O-ACETYL TRANSFERASE WBBJ-RELATED"/>
    <property type="match status" value="1"/>
</dbReference>
<keyword evidence="1" id="KW-0808">Transferase</keyword>
<dbReference type="Pfam" id="PF00132">
    <property type="entry name" value="Hexapep"/>
    <property type="match status" value="1"/>
</dbReference>
<dbReference type="InterPro" id="IPR011004">
    <property type="entry name" value="Trimer_LpxA-like_sf"/>
</dbReference>
<dbReference type="InterPro" id="IPR051159">
    <property type="entry name" value="Hexapeptide_acetyltransf"/>
</dbReference>
<dbReference type="GO" id="GO:0016746">
    <property type="term" value="F:acyltransferase activity"/>
    <property type="evidence" value="ECO:0007669"/>
    <property type="project" value="UniProtKB-KW"/>
</dbReference>
<dbReference type="SUPFAM" id="SSF51161">
    <property type="entry name" value="Trimeric LpxA-like enzymes"/>
    <property type="match status" value="1"/>
</dbReference>
<dbReference type="CDD" id="cd04647">
    <property type="entry name" value="LbH_MAT_like"/>
    <property type="match status" value="1"/>
</dbReference>
<name>A0A5P9NFR0_9GAMM</name>
<keyword evidence="2" id="KW-1185">Reference proteome</keyword>
<dbReference type="EMBL" id="CP036422">
    <property type="protein sequence ID" value="QFU74611.1"/>
    <property type="molecule type" value="Genomic_DNA"/>
</dbReference>
<dbReference type="Gene3D" id="2.160.10.10">
    <property type="entry name" value="Hexapeptide repeat proteins"/>
    <property type="match status" value="1"/>
</dbReference>
<accession>A0A5P9NFR0</accession>
<dbReference type="OrthoDB" id="9815592at2"/>
<dbReference type="InterPro" id="IPR001451">
    <property type="entry name" value="Hexapep"/>
</dbReference>
<evidence type="ECO:0000313" key="2">
    <source>
        <dbReference type="Proteomes" id="UP000326287"/>
    </source>
</evidence>
<dbReference type="PANTHER" id="PTHR23416">
    <property type="entry name" value="SIALIC ACID SYNTHASE-RELATED"/>
    <property type="match status" value="1"/>
</dbReference>
<gene>
    <name evidence="1" type="ORF">EY643_02490</name>
</gene>
<organism evidence="1 2">
    <name type="scientific">Halioglobus maricola</name>
    <dbReference type="NCBI Taxonomy" id="2601894"/>
    <lineage>
        <taxon>Bacteria</taxon>
        <taxon>Pseudomonadati</taxon>
        <taxon>Pseudomonadota</taxon>
        <taxon>Gammaproteobacteria</taxon>
        <taxon>Cellvibrionales</taxon>
        <taxon>Halieaceae</taxon>
        <taxon>Halioglobus</taxon>
    </lineage>
</organism>